<evidence type="ECO:0000313" key="1">
    <source>
        <dbReference type="EMBL" id="SUZ68488.1"/>
    </source>
</evidence>
<name>A0A381PPU3_9ZZZZ</name>
<protein>
    <submittedName>
        <fullName evidence="1">Uncharacterized protein</fullName>
    </submittedName>
</protein>
<organism evidence="1">
    <name type="scientific">marine metagenome</name>
    <dbReference type="NCBI Taxonomy" id="408172"/>
    <lineage>
        <taxon>unclassified sequences</taxon>
        <taxon>metagenomes</taxon>
        <taxon>ecological metagenomes</taxon>
    </lineage>
</organism>
<reference evidence="1" key="1">
    <citation type="submission" date="2018-05" db="EMBL/GenBank/DDBJ databases">
        <authorList>
            <person name="Lanie J.A."/>
            <person name="Ng W.-L."/>
            <person name="Kazmierczak K.M."/>
            <person name="Andrzejewski T.M."/>
            <person name="Davidsen T.M."/>
            <person name="Wayne K.J."/>
            <person name="Tettelin H."/>
            <person name="Glass J.I."/>
            <person name="Rusch D."/>
            <person name="Podicherti R."/>
            <person name="Tsui H.-C.T."/>
            <person name="Winkler M.E."/>
        </authorList>
    </citation>
    <scope>NUCLEOTIDE SEQUENCE</scope>
</reference>
<gene>
    <name evidence="1" type="ORF">METZ01_LOCUS21342</name>
</gene>
<accession>A0A381PPU3</accession>
<dbReference type="AlphaFoldDB" id="A0A381PPU3"/>
<sequence>VNGGAPIRLNDGPQVQGLGQVFEIDLLQTRQECYTYWP</sequence>
<dbReference type="EMBL" id="UINC01001039">
    <property type="protein sequence ID" value="SUZ68488.1"/>
    <property type="molecule type" value="Genomic_DNA"/>
</dbReference>
<feature type="non-terminal residue" evidence="1">
    <location>
        <position position="1"/>
    </location>
</feature>
<proteinExistence type="predicted"/>